<gene>
    <name evidence="1" type="ORF">BMT50_08700</name>
</gene>
<sequence length="76" mass="8984">MANRKQHRAIAERRHIQTEINRRLYRALTIARVMYFNMLCDQGCRIAPDYIASTFSYLADDLRDMQRLVNEPGNNP</sequence>
<proteinExistence type="predicted"/>
<protein>
    <submittedName>
        <fullName evidence="1">Derepression protein</fullName>
    </submittedName>
</protein>
<organism evidence="1 2">
    <name type="scientific">Escherichia coli</name>
    <dbReference type="NCBI Taxonomy" id="562"/>
    <lineage>
        <taxon>Bacteria</taxon>
        <taxon>Pseudomonadati</taxon>
        <taxon>Pseudomonadota</taxon>
        <taxon>Gammaproteobacteria</taxon>
        <taxon>Enterobacterales</taxon>
        <taxon>Enterobacteriaceae</taxon>
        <taxon>Escherichia</taxon>
    </lineage>
</organism>
<comment type="caution">
    <text evidence="1">The sequence shown here is derived from an EMBL/GenBank/DDBJ whole genome shotgun (WGS) entry which is preliminary data.</text>
</comment>
<dbReference type="AlphaFoldDB" id="A0AAP7P9B9"/>
<dbReference type="Proteomes" id="UP000186595">
    <property type="component" value="Unassembled WGS sequence"/>
</dbReference>
<dbReference type="RefSeq" id="WP_045133622.1">
    <property type="nucleotide sequence ID" value="NZ_JAETYC010000067.1"/>
</dbReference>
<dbReference type="EMBL" id="MPGR01000001">
    <property type="protein sequence ID" value="OKB72840.1"/>
    <property type="molecule type" value="Genomic_DNA"/>
</dbReference>
<name>A0AAP7P9B9_ECOLX</name>
<evidence type="ECO:0000313" key="2">
    <source>
        <dbReference type="Proteomes" id="UP000186595"/>
    </source>
</evidence>
<evidence type="ECO:0000313" key="1">
    <source>
        <dbReference type="EMBL" id="OKB72840.1"/>
    </source>
</evidence>
<accession>A0AAP7P9B9</accession>
<reference evidence="1 2" key="1">
    <citation type="submission" date="2016-11" db="EMBL/GenBank/DDBJ databases">
        <title>Draft genome sequences of five Shigatoxin-producing Escherichia coli isolates harboring the new recently described Subtilase cytotoxin allelic variant subAB2-3.</title>
        <authorList>
            <person name="Tasara T."/>
            <person name="Fierz L."/>
            <person name="Klumpp J."/>
            <person name="Schmidt H."/>
            <person name="Stephan R."/>
        </authorList>
    </citation>
    <scope>NUCLEOTIDE SEQUENCE [LARGE SCALE GENOMIC DNA]</scope>
    <source>
        <strain evidence="1 2">453</strain>
    </source>
</reference>